<evidence type="ECO:0000313" key="1">
    <source>
        <dbReference type="EMBL" id="KAL1843557.1"/>
    </source>
</evidence>
<gene>
    <name evidence="1" type="ORF">VTJ49DRAFT_1150</name>
</gene>
<name>A0ABR3VPI6_HUMIN</name>
<protein>
    <submittedName>
        <fullName evidence="1">Uncharacterized protein</fullName>
    </submittedName>
</protein>
<dbReference type="Proteomes" id="UP001583172">
    <property type="component" value="Unassembled WGS sequence"/>
</dbReference>
<dbReference type="EMBL" id="JAZGSY010000014">
    <property type="protein sequence ID" value="KAL1843557.1"/>
    <property type="molecule type" value="Genomic_DNA"/>
</dbReference>
<evidence type="ECO:0000313" key="2">
    <source>
        <dbReference type="Proteomes" id="UP001583172"/>
    </source>
</evidence>
<sequence>MDDYFNWPQPFLPLEVVLMIQATWGEGNILERHRKSTIDMLLTNGPDGCGLDQREAEAIMLRAATEVLHGLFKASVDPNEVGHKAFFLMVWACIYERVGTVAYPWTKETTAAMISHLVLKNTGRSTHSAVYEMFVELSKKHATGLARLGFRQYVDPDYRMPAADRQGLWNLVKNLVPPMNPGLGPFEVVFESQQSAFERCFGEKGHILERLRRMYRHFNIWLERGPSGEDFTKLVVGPHEDPGPQCQNHRRGTAMNLVQVWNQLRLCRDLASDKDMASGLLELHRQFGGCDGMLGMLGDEVVTSETPTPDQKSVERLERLRAFNRVKHEIDNVMEWDDAGEANKQWFHGLLDAFLGPNQDRGAL</sequence>
<comment type="caution">
    <text evidence="1">The sequence shown here is derived from an EMBL/GenBank/DDBJ whole genome shotgun (WGS) entry which is preliminary data.</text>
</comment>
<organism evidence="1 2">
    <name type="scientific">Humicola insolens</name>
    <name type="common">Soft-rot fungus</name>
    <dbReference type="NCBI Taxonomy" id="85995"/>
    <lineage>
        <taxon>Eukaryota</taxon>
        <taxon>Fungi</taxon>
        <taxon>Dikarya</taxon>
        <taxon>Ascomycota</taxon>
        <taxon>Pezizomycotina</taxon>
        <taxon>Sordariomycetes</taxon>
        <taxon>Sordariomycetidae</taxon>
        <taxon>Sordariales</taxon>
        <taxon>Chaetomiaceae</taxon>
        <taxon>Mycothermus</taxon>
    </lineage>
</organism>
<reference evidence="1 2" key="1">
    <citation type="journal article" date="2024" name="Commun. Biol.">
        <title>Comparative genomic analysis of thermophilic fungi reveals convergent evolutionary adaptations and gene losses.</title>
        <authorList>
            <person name="Steindorff A.S."/>
            <person name="Aguilar-Pontes M.V."/>
            <person name="Robinson A.J."/>
            <person name="Andreopoulos B."/>
            <person name="LaButti K."/>
            <person name="Kuo A."/>
            <person name="Mondo S."/>
            <person name="Riley R."/>
            <person name="Otillar R."/>
            <person name="Haridas S."/>
            <person name="Lipzen A."/>
            <person name="Grimwood J."/>
            <person name="Schmutz J."/>
            <person name="Clum A."/>
            <person name="Reid I.D."/>
            <person name="Moisan M.C."/>
            <person name="Butler G."/>
            <person name="Nguyen T.T.M."/>
            <person name="Dewar K."/>
            <person name="Conant G."/>
            <person name="Drula E."/>
            <person name="Henrissat B."/>
            <person name="Hansel C."/>
            <person name="Singer S."/>
            <person name="Hutchinson M.I."/>
            <person name="de Vries R.P."/>
            <person name="Natvig D.O."/>
            <person name="Powell A.J."/>
            <person name="Tsang A."/>
            <person name="Grigoriev I.V."/>
        </authorList>
    </citation>
    <scope>NUCLEOTIDE SEQUENCE [LARGE SCALE GENOMIC DNA]</scope>
    <source>
        <strain evidence="1 2">CBS 620.91</strain>
    </source>
</reference>
<keyword evidence="2" id="KW-1185">Reference proteome</keyword>
<accession>A0ABR3VPI6</accession>
<proteinExistence type="predicted"/>